<reference evidence="1" key="1">
    <citation type="journal article" date="2020" name="Nature">
        <title>Giant virus diversity and host interactions through global metagenomics.</title>
        <authorList>
            <person name="Schulz F."/>
            <person name="Roux S."/>
            <person name="Paez-Espino D."/>
            <person name="Jungbluth S."/>
            <person name="Walsh D.A."/>
            <person name="Denef V.J."/>
            <person name="McMahon K.D."/>
            <person name="Konstantinidis K.T."/>
            <person name="Eloe-Fadrosh E.A."/>
            <person name="Kyrpides N.C."/>
            <person name="Woyke T."/>
        </authorList>
    </citation>
    <scope>NUCLEOTIDE SEQUENCE</scope>
    <source>
        <strain evidence="1">GVMAG-S-1063924-116</strain>
    </source>
</reference>
<dbReference type="EMBL" id="MN740698">
    <property type="protein sequence ID" value="QHU08588.1"/>
    <property type="molecule type" value="Genomic_DNA"/>
</dbReference>
<name>A0A6C0JXI3_9ZZZZ</name>
<evidence type="ECO:0000313" key="1">
    <source>
        <dbReference type="EMBL" id="QHU08588.1"/>
    </source>
</evidence>
<proteinExistence type="predicted"/>
<accession>A0A6C0JXI3</accession>
<dbReference type="AlphaFoldDB" id="A0A6C0JXI3"/>
<sequence length="399" mass="45038">MSTPMNLSSVYSPVNKIDTITNRSIHRYEPDFTNTANLVAVRWGKLYSKEPVNPDLEYSFLSASSDCFDYTIPVESKSIKRIKVDHLTYASLSGIDFSSVHTITVIGNKKCERDSHVLFNGVSMPSLRTIYVYRSFIGDEVNIQGAGPITLYLHTFDFSVRNLRIIAKLDVLHANVTGNMTRSDRGIEPHVMALLRKTYGPTSPDLDELIAKLELSFSSDLKLRIPCITYRNRNYADIVRTLSRVFDLSVVEYLDVYDTEFYISSKQLAYFPNLLTLRCYRLKGSPANSNITTLVCKEGCGDLTKNHSLEYFSCPGVPVKSLEYAPRVLVMDLDDYESMVLMGPKLGAACNQVYLMTDGKADMFCPVHVLVIDKVTRKVRMCPYKDEDSSDYIVSVAIM</sequence>
<organism evidence="1">
    <name type="scientific">viral metagenome</name>
    <dbReference type="NCBI Taxonomy" id="1070528"/>
    <lineage>
        <taxon>unclassified sequences</taxon>
        <taxon>metagenomes</taxon>
        <taxon>organismal metagenomes</taxon>
    </lineage>
</organism>
<protein>
    <submittedName>
        <fullName evidence="1">Uncharacterized protein</fullName>
    </submittedName>
</protein>